<sequence>MYACNVVECSAIIQQLVRVLPESPQWLLARGRFEETIRLVRTIATTNGRDLTPDFIVATKRKFVLERSLREHKDEPKTQKEATKELFRAQGLRKRTIVLIFSWFTSTASFLGLNYLCIELEGDVHYNVLWSAVAEVLGWVVAAILLKCTAPRRCSNCVICAVGGVLCISLAIGRRGKSSSASLTLYVSTKLTVSISYFVFPLWTAEILPPGPRETALVLAEILNLACPVFLPLLIYQGRAQHLLPMTLLGLLHVAGGLMSLCLPETRLISFLNTPAVVPVPQCGDHWSAHNCAHCHNSPNCTPRNGTRNPNPIPESPIFSVNDLLRCQESQMSYSGRESAMSDMSNPRLGERQLSLDELKVTVL</sequence>
<proteinExistence type="predicted"/>
<comment type="subcellular location">
    <subcellularLocation>
        <location evidence="1">Membrane</location>
        <topology evidence="1">Multi-pass membrane protein</topology>
    </subcellularLocation>
</comment>
<evidence type="ECO:0000256" key="3">
    <source>
        <dbReference type="ARBA" id="ARBA00022989"/>
    </source>
</evidence>
<evidence type="ECO:0000256" key="1">
    <source>
        <dbReference type="ARBA" id="ARBA00004141"/>
    </source>
</evidence>
<name>A0A8X6PLC1_NEPPI</name>
<comment type="caution">
    <text evidence="6">The sequence shown here is derived from an EMBL/GenBank/DDBJ whole genome shotgun (WGS) entry which is preliminary data.</text>
</comment>
<dbReference type="EMBL" id="BMAW01022256">
    <property type="protein sequence ID" value="GFT76950.1"/>
    <property type="molecule type" value="Genomic_DNA"/>
</dbReference>
<feature type="transmembrane region" description="Helical" evidence="5">
    <location>
        <begin position="128"/>
        <end position="146"/>
    </location>
</feature>
<accession>A0A8X6PLC1</accession>
<evidence type="ECO:0000256" key="2">
    <source>
        <dbReference type="ARBA" id="ARBA00022692"/>
    </source>
</evidence>
<dbReference type="OrthoDB" id="6429984at2759"/>
<dbReference type="InterPro" id="IPR005828">
    <property type="entry name" value="MFS_sugar_transport-like"/>
</dbReference>
<evidence type="ECO:0000313" key="7">
    <source>
        <dbReference type="Proteomes" id="UP000887013"/>
    </source>
</evidence>
<reference evidence="6" key="1">
    <citation type="submission" date="2020-08" db="EMBL/GenBank/DDBJ databases">
        <title>Multicomponent nature underlies the extraordinary mechanical properties of spider dragline silk.</title>
        <authorList>
            <person name="Kono N."/>
            <person name="Nakamura H."/>
            <person name="Mori M."/>
            <person name="Yoshida Y."/>
            <person name="Ohtoshi R."/>
            <person name="Malay A.D."/>
            <person name="Moran D.A.P."/>
            <person name="Tomita M."/>
            <person name="Numata K."/>
            <person name="Arakawa K."/>
        </authorList>
    </citation>
    <scope>NUCLEOTIDE SEQUENCE</scope>
</reference>
<gene>
    <name evidence="6" type="primary">CarT</name>
    <name evidence="6" type="ORF">NPIL_574662</name>
</gene>
<evidence type="ECO:0000256" key="4">
    <source>
        <dbReference type="ARBA" id="ARBA00023136"/>
    </source>
</evidence>
<evidence type="ECO:0000313" key="6">
    <source>
        <dbReference type="EMBL" id="GFT76950.1"/>
    </source>
</evidence>
<feature type="transmembrane region" description="Helical" evidence="5">
    <location>
        <begin position="97"/>
        <end position="116"/>
    </location>
</feature>
<protein>
    <submittedName>
        <fullName evidence="6">Carcinine transporter</fullName>
    </submittedName>
</protein>
<keyword evidence="3 5" id="KW-1133">Transmembrane helix</keyword>
<dbReference type="Proteomes" id="UP000887013">
    <property type="component" value="Unassembled WGS sequence"/>
</dbReference>
<dbReference type="Gene3D" id="1.20.1250.20">
    <property type="entry name" value="MFS general substrate transporter like domains"/>
    <property type="match status" value="1"/>
</dbReference>
<dbReference type="PANTHER" id="PTHR24064">
    <property type="entry name" value="SOLUTE CARRIER FAMILY 22 MEMBER"/>
    <property type="match status" value="1"/>
</dbReference>
<dbReference type="GO" id="GO:0016020">
    <property type="term" value="C:membrane"/>
    <property type="evidence" value="ECO:0007669"/>
    <property type="project" value="UniProtKB-SubCell"/>
</dbReference>
<dbReference type="SUPFAM" id="SSF103473">
    <property type="entry name" value="MFS general substrate transporter"/>
    <property type="match status" value="1"/>
</dbReference>
<keyword evidence="2 5" id="KW-0812">Transmembrane</keyword>
<organism evidence="6 7">
    <name type="scientific">Nephila pilipes</name>
    <name type="common">Giant wood spider</name>
    <name type="synonym">Nephila maculata</name>
    <dbReference type="NCBI Taxonomy" id="299642"/>
    <lineage>
        <taxon>Eukaryota</taxon>
        <taxon>Metazoa</taxon>
        <taxon>Ecdysozoa</taxon>
        <taxon>Arthropoda</taxon>
        <taxon>Chelicerata</taxon>
        <taxon>Arachnida</taxon>
        <taxon>Araneae</taxon>
        <taxon>Araneomorphae</taxon>
        <taxon>Entelegynae</taxon>
        <taxon>Araneoidea</taxon>
        <taxon>Nephilidae</taxon>
        <taxon>Nephila</taxon>
    </lineage>
</organism>
<dbReference type="AlphaFoldDB" id="A0A8X6PLC1"/>
<feature type="transmembrane region" description="Helical" evidence="5">
    <location>
        <begin position="185"/>
        <end position="204"/>
    </location>
</feature>
<evidence type="ECO:0000256" key="5">
    <source>
        <dbReference type="SAM" id="Phobius"/>
    </source>
</evidence>
<feature type="transmembrane region" description="Helical" evidence="5">
    <location>
        <begin position="216"/>
        <end position="236"/>
    </location>
</feature>
<keyword evidence="7" id="KW-1185">Reference proteome</keyword>
<dbReference type="GO" id="GO:0022857">
    <property type="term" value="F:transmembrane transporter activity"/>
    <property type="evidence" value="ECO:0007669"/>
    <property type="project" value="InterPro"/>
</dbReference>
<dbReference type="Pfam" id="PF00083">
    <property type="entry name" value="Sugar_tr"/>
    <property type="match status" value="1"/>
</dbReference>
<dbReference type="InterPro" id="IPR036259">
    <property type="entry name" value="MFS_trans_sf"/>
</dbReference>
<feature type="transmembrane region" description="Helical" evidence="5">
    <location>
        <begin position="153"/>
        <end position="173"/>
    </location>
</feature>
<keyword evidence="4 5" id="KW-0472">Membrane</keyword>